<sequence length="306" mass="32516">MRLHELRKEFGHVVAVDGIDLTVPTGAVFGYLGPNGAGKTTSLRIMTGLIRPTSGTAELFGRNPAVEGVGALDGVAGFVESPMFYPYLSGRRNLRLLASLDGGRDDERVEEVLGIVELDGRGNDKVGGYSQGMRQRLGLAAALLRRPRLLLLDEPTNGLDPGGMRDMRRLIGELADDGLTVLLSSHLMGEVEQLCTELAIIAKGRIRFAGTLDELRSGHGNADYRLSVTDVRRALATCSDLDGVELTTDDSGSLLVRADPADAARLTVRLGQEGIGILAMLPDAPSLEQLFFDLTEAPAAGEPAAA</sequence>
<dbReference type="AlphaFoldDB" id="A0A7X0RCY4"/>
<keyword evidence="7" id="KW-1185">Reference proteome</keyword>
<dbReference type="Proteomes" id="UP000523955">
    <property type="component" value="Unassembled WGS sequence"/>
</dbReference>
<evidence type="ECO:0000313" key="6">
    <source>
        <dbReference type="EMBL" id="MBB6625971.1"/>
    </source>
</evidence>
<gene>
    <name evidence="6" type="ORF">H5V45_01435</name>
</gene>
<evidence type="ECO:0000256" key="3">
    <source>
        <dbReference type="ARBA" id="ARBA00022741"/>
    </source>
</evidence>
<comment type="caution">
    <text evidence="6">The sequence shown here is derived from an EMBL/GenBank/DDBJ whole genome shotgun (WGS) entry which is preliminary data.</text>
</comment>
<accession>A0A7X0RCY4</accession>
<dbReference type="PROSITE" id="PS00211">
    <property type="entry name" value="ABC_TRANSPORTER_1"/>
    <property type="match status" value="1"/>
</dbReference>
<dbReference type="EMBL" id="JACKXE010000001">
    <property type="protein sequence ID" value="MBB6625971.1"/>
    <property type="molecule type" value="Genomic_DNA"/>
</dbReference>
<name>A0A7X0RCY4_9ACTN</name>
<evidence type="ECO:0000256" key="1">
    <source>
        <dbReference type="ARBA" id="ARBA00005417"/>
    </source>
</evidence>
<dbReference type="Gene3D" id="3.40.50.300">
    <property type="entry name" value="P-loop containing nucleotide triphosphate hydrolases"/>
    <property type="match status" value="1"/>
</dbReference>
<evidence type="ECO:0000256" key="4">
    <source>
        <dbReference type="ARBA" id="ARBA00022840"/>
    </source>
</evidence>
<protein>
    <submittedName>
        <fullName evidence="6">ATP-binding cassette domain-containing protein</fullName>
    </submittedName>
</protein>
<dbReference type="GO" id="GO:0005524">
    <property type="term" value="F:ATP binding"/>
    <property type="evidence" value="ECO:0007669"/>
    <property type="project" value="UniProtKB-KW"/>
</dbReference>
<reference evidence="6 7" key="1">
    <citation type="submission" date="2020-08" db="EMBL/GenBank/DDBJ databases">
        <authorList>
            <person name="Seo M.-J."/>
        </authorList>
    </citation>
    <scope>NUCLEOTIDE SEQUENCE [LARGE SCALE GENOMIC DNA]</scope>
    <source>
        <strain evidence="6 7">KIGAM211</strain>
    </source>
</reference>
<keyword evidence="2" id="KW-0813">Transport</keyword>
<keyword evidence="4 6" id="KW-0067">ATP-binding</keyword>
<comment type="similarity">
    <text evidence="1">Belongs to the ABC transporter superfamily.</text>
</comment>
<evidence type="ECO:0000259" key="5">
    <source>
        <dbReference type="PROSITE" id="PS50893"/>
    </source>
</evidence>
<evidence type="ECO:0000313" key="7">
    <source>
        <dbReference type="Proteomes" id="UP000523955"/>
    </source>
</evidence>
<feature type="domain" description="ABC transporter" evidence="5">
    <location>
        <begin position="1"/>
        <end position="228"/>
    </location>
</feature>
<dbReference type="PANTHER" id="PTHR43335">
    <property type="entry name" value="ABC TRANSPORTER, ATP-BINDING PROTEIN"/>
    <property type="match status" value="1"/>
</dbReference>
<dbReference type="InterPro" id="IPR017871">
    <property type="entry name" value="ABC_transporter-like_CS"/>
</dbReference>
<evidence type="ECO:0000256" key="2">
    <source>
        <dbReference type="ARBA" id="ARBA00022448"/>
    </source>
</evidence>
<dbReference type="InterPro" id="IPR027417">
    <property type="entry name" value="P-loop_NTPase"/>
</dbReference>
<dbReference type="PROSITE" id="PS50893">
    <property type="entry name" value="ABC_TRANSPORTER_2"/>
    <property type="match status" value="1"/>
</dbReference>
<dbReference type="Pfam" id="PF00005">
    <property type="entry name" value="ABC_tran"/>
    <property type="match status" value="1"/>
</dbReference>
<dbReference type="SUPFAM" id="SSF52540">
    <property type="entry name" value="P-loop containing nucleoside triphosphate hydrolases"/>
    <property type="match status" value="1"/>
</dbReference>
<keyword evidence="3" id="KW-0547">Nucleotide-binding</keyword>
<dbReference type="InterPro" id="IPR003593">
    <property type="entry name" value="AAA+_ATPase"/>
</dbReference>
<dbReference type="InterPro" id="IPR003439">
    <property type="entry name" value="ABC_transporter-like_ATP-bd"/>
</dbReference>
<dbReference type="SMART" id="SM00382">
    <property type="entry name" value="AAA"/>
    <property type="match status" value="1"/>
</dbReference>
<organism evidence="6 7">
    <name type="scientific">Nocardioides luti</name>
    <dbReference type="NCBI Taxonomy" id="2761101"/>
    <lineage>
        <taxon>Bacteria</taxon>
        <taxon>Bacillati</taxon>
        <taxon>Actinomycetota</taxon>
        <taxon>Actinomycetes</taxon>
        <taxon>Propionibacteriales</taxon>
        <taxon>Nocardioidaceae</taxon>
        <taxon>Nocardioides</taxon>
    </lineage>
</organism>
<dbReference type="GO" id="GO:0016887">
    <property type="term" value="F:ATP hydrolysis activity"/>
    <property type="evidence" value="ECO:0007669"/>
    <property type="project" value="InterPro"/>
</dbReference>
<dbReference type="PANTHER" id="PTHR43335:SF4">
    <property type="entry name" value="ABC TRANSPORTER, ATP-BINDING PROTEIN"/>
    <property type="match status" value="1"/>
</dbReference>
<proteinExistence type="inferred from homology"/>